<evidence type="ECO:0000313" key="13">
    <source>
        <dbReference type="Proteomes" id="UP001367676"/>
    </source>
</evidence>
<accession>A0AAN9Y3K6</accession>
<evidence type="ECO:0000256" key="1">
    <source>
        <dbReference type="ARBA" id="ARBA00004651"/>
    </source>
</evidence>
<dbReference type="GO" id="GO:0050906">
    <property type="term" value="P:detection of stimulus involved in sensory perception"/>
    <property type="evidence" value="ECO:0007669"/>
    <property type="project" value="UniProtKB-ARBA"/>
</dbReference>
<evidence type="ECO:0000256" key="4">
    <source>
        <dbReference type="ARBA" id="ARBA00022692"/>
    </source>
</evidence>
<dbReference type="Pfam" id="PF00497">
    <property type="entry name" value="SBP_bac_3"/>
    <property type="match status" value="1"/>
</dbReference>
<dbReference type="InterPro" id="IPR001320">
    <property type="entry name" value="Iontro_rcpt_C"/>
</dbReference>
<dbReference type="AlphaFoldDB" id="A0AAN9Y3K6"/>
<dbReference type="InterPro" id="IPR052192">
    <property type="entry name" value="Insect_Ionotropic_Sensory_Rcpt"/>
</dbReference>
<evidence type="ECO:0000256" key="5">
    <source>
        <dbReference type="ARBA" id="ARBA00022989"/>
    </source>
</evidence>
<dbReference type="Pfam" id="PF00060">
    <property type="entry name" value="Lig_chan"/>
    <property type="match status" value="1"/>
</dbReference>
<evidence type="ECO:0000256" key="6">
    <source>
        <dbReference type="ARBA" id="ARBA00023136"/>
    </source>
</evidence>
<dbReference type="EMBL" id="JBBCAQ010000022">
    <property type="protein sequence ID" value="KAK7590254.1"/>
    <property type="molecule type" value="Genomic_DNA"/>
</dbReference>
<keyword evidence="13" id="KW-1185">Reference proteome</keyword>
<sequence length="446" mass="51131">MRLDVVIMRIVEVMKMNKSDNFTVLKVVVDNIYPYIFVEDKYPVAISGYMSELWDIVEKALNFRNEFVKVPFKLGKELIANESVDVGLVPVVVTSADVDKFDSSVPVAKVWYELYTKRNGDGATSGSYIETWSTSLWFAFILTILTLSMLLWIMLRIQYVSCYKVNSLSLSGQNKLEHEEQQSSLLESEPTSLWSCFLIVLGTITSQGYNVNTESTSLRIIMLVVLFFGLLMLNAYSAVLVSRLAVDKADILFPTLESIIERKTHTLCIRESSYATRLFKENESDPVLLPMWRSIINQPPCENTTTVDDIANALCEDRTVILETPHIIASIEEQNRCAITRMPGRYVTSYLSLLMRKHLKFKNKINMLLQKLLTTGIIDYTQKRWLAKRFVRKRNISNLKPVTINHIKGVLCVYAIAIFISLSALFLEKLIHWKKQTKTVNLEYLN</sequence>
<evidence type="ECO:0000256" key="8">
    <source>
        <dbReference type="ARBA" id="ARBA00023180"/>
    </source>
</evidence>
<evidence type="ECO:0000259" key="11">
    <source>
        <dbReference type="Pfam" id="PF00497"/>
    </source>
</evidence>
<dbReference type="Gene3D" id="1.10.287.70">
    <property type="match status" value="1"/>
</dbReference>
<keyword evidence="3" id="KW-1003">Cell membrane</keyword>
<evidence type="ECO:0008006" key="14">
    <source>
        <dbReference type="Google" id="ProtNLM"/>
    </source>
</evidence>
<feature type="domain" description="Solute-binding protein family 3/N-terminal" evidence="11">
    <location>
        <begin position="26"/>
        <end position="387"/>
    </location>
</feature>
<feature type="domain" description="Ionotropic glutamate receptor C-terminal" evidence="10">
    <location>
        <begin position="133"/>
        <end position="314"/>
    </location>
</feature>
<dbReference type="SUPFAM" id="SSF53850">
    <property type="entry name" value="Periplasmic binding protein-like II"/>
    <property type="match status" value="1"/>
</dbReference>
<gene>
    <name evidence="12" type="ORF">V9T40_001867</name>
</gene>
<evidence type="ECO:0000256" key="9">
    <source>
        <dbReference type="SAM" id="Phobius"/>
    </source>
</evidence>
<keyword evidence="6 9" id="KW-0472">Membrane</keyword>
<keyword evidence="5 9" id="KW-1133">Transmembrane helix</keyword>
<organism evidence="12 13">
    <name type="scientific">Parthenolecanium corni</name>
    <dbReference type="NCBI Taxonomy" id="536013"/>
    <lineage>
        <taxon>Eukaryota</taxon>
        <taxon>Metazoa</taxon>
        <taxon>Ecdysozoa</taxon>
        <taxon>Arthropoda</taxon>
        <taxon>Hexapoda</taxon>
        <taxon>Insecta</taxon>
        <taxon>Pterygota</taxon>
        <taxon>Neoptera</taxon>
        <taxon>Paraneoptera</taxon>
        <taxon>Hemiptera</taxon>
        <taxon>Sternorrhyncha</taxon>
        <taxon>Coccoidea</taxon>
        <taxon>Coccidae</taxon>
        <taxon>Parthenolecanium</taxon>
    </lineage>
</organism>
<feature type="transmembrane region" description="Helical" evidence="9">
    <location>
        <begin position="221"/>
        <end position="241"/>
    </location>
</feature>
<dbReference type="GO" id="GO:0005886">
    <property type="term" value="C:plasma membrane"/>
    <property type="evidence" value="ECO:0007669"/>
    <property type="project" value="UniProtKB-SubCell"/>
</dbReference>
<keyword evidence="8" id="KW-0325">Glycoprotein</keyword>
<comment type="caution">
    <text evidence="12">The sequence shown here is derived from an EMBL/GenBank/DDBJ whole genome shotgun (WGS) entry which is preliminary data.</text>
</comment>
<evidence type="ECO:0000259" key="10">
    <source>
        <dbReference type="Pfam" id="PF00060"/>
    </source>
</evidence>
<dbReference type="PANTHER" id="PTHR42643">
    <property type="entry name" value="IONOTROPIC RECEPTOR 20A-RELATED"/>
    <property type="match status" value="1"/>
</dbReference>
<evidence type="ECO:0000256" key="3">
    <source>
        <dbReference type="ARBA" id="ARBA00022475"/>
    </source>
</evidence>
<keyword evidence="4 9" id="KW-0812">Transmembrane</keyword>
<feature type="transmembrane region" description="Helical" evidence="9">
    <location>
        <begin position="407"/>
        <end position="427"/>
    </location>
</feature>
<comment type="similarity">
    <text evidence="2">Belongs to the glutamate-gated ion channel (TC 1.A.10.1) family.</text>
</comment>
<dbReference type="InterPro" id="IPR001638">
    <property type="entry name" value="Solute-binding_3/MltF_N"/>
</dbReference>
<keyword evidence="7" id="KW-0675">Receptor</keyword>
<name>A0AAN9Y3K6_9HEMI</name>
<evidence type="ECO:0000256" key="2">
    <source>
        <dbReference type="ARBA" id="ARBA00008685"/>
    </source>
</evidence>
<feature type="transmembrane region" description="Helical" evidence="9">
    <location>
        <begin position="136"/>
        <end position="155"/>
    </location>
</feature>
<protein>
    <recommendedName>
        <fullName evidence="14">Ionotropic glutamate receptor C-terminal domain-containing protein</fullName>
    </recommendedName>
</protein>
<dbReference type="PANTHER" id="PTHR42643:SF32">
    <property type="entry name" value="IONOTROPIC RECEPTOR 31A, ISOFORM C-RELATED"/>
    <property type="match status" value="1"/>
</dbReference>
<evidence type="ECO:0000256" key="7">
    <source>
        <dbReference type="ARBA" id="ARBA00023170"/>
    </source>
</evidence>
<dbReference type="Gene3D" id="3.40.190.10">
    <property type="entry name" value="Periplasmic binding protein-like II"/>
    <property type="match status" value="1"/>
</dbReference>
<dbReference type="Proteomes" id="UP001367676">
    <property type="component" value="Unassembled WGS sequence"/>
</dbReference>
<proteinExistence type="inferred from homology"/>
<dbReference type="GO" id="GO:0015276">
    <property type="term" value="F:ligand-gated monoatomic ion channel activity"/>
    <property type="evidence" value="ECO:0007669"/>
    <property type="project" value="InterPro"/>
</dbReference>
<evidence type="ECO:0000313" key="12">
    <source>
        <dbReference type="EMBL" id="KAK7590254.1"/>
    </source>
</evidence>
<reference evidence="12 13" key="1">
    <citation type="submission" date="2024-03" db="EMBL/GenBank/DDBJ databases">
        <title>Adaptation during the transition from Ophiocordyceps entomopathogen to insect associate is accompanied by gene loss and intensified selection.</title>
        <authorList>
            <person name="Ward C.M."/>
            <person name="Onetto C.A."/>
            <person name="Borneman A.R."/>
        </authorList>
    </citation>
    <scope>NUCLEOTIDE SEQUENCE [LARGE SCALE GENOMIC DNA]</scope>
    <source>
        <strain evidence="12">AWRI1</strain>
        <tissue evidence="12">Single Adult Female</tissue>
    </source>
</reference>
<comment type="subcellular location">
    <subcellularLocation>
        <location evidence="1">Cell membrane</location>
        <topology evidence="1">Multi-pass membrane protein</topology>
    </subcellularLocation>
</comment>